<dbReference type="InterPro" id="IPR013320">
    <property type="entry name" value="ConA-like_dom_sf"/>
</dbReference>
<accession>A0A1V1NZN5</accession>
<dbReference type="GO" id="GO:0016020">
    <property type="term" value="C:membrane"/>
    <property type="evidence" value="ECO:0007669"/>
    <property type="project" value="InterPro"/>
</dbReference>
<dbReference type="Proteomes" id="UP000189670">
    <property type="component" value="Unassembled WGS sequence"/>
</dbReference>
<organism evidence="1 2">
    <name type="scientific">Candidatus Magnetoglobus multicellularis str. Araruama</name>
    <dbReference type="NCBI Taxonomy" id="890399"/>
    <lineage>
        <taxon>Bacteria</taxon>
        <taxon>Pseudomonadati</taxon>
        <taxon>Thermodesulfobacteriota</taxon>
        <taxon>Desulfobacteria</taxon>
        <taxon>Desulfobacterales</taxon>
        <taxon>Desulfobacteraceae</taxon>
        <taxon>Candidatus Magnetoglobus</taxon>
    </lineage>
</organism>
<dbReference type="Gene3D" id="2.60.120.200">
    <property type="match status" value="2"/>
</dbReference>
<dbReference type="EMBL" id="ATBP01001111">
    <property type="protein sequence ID" value="ETR68033.1"/>
    <property type="molecule type" value="Genomic_DNA"/>
</dbReference>
<dbReference type="InterPro" id="IPR013783">
    <property type="entry name" value="Ig-like_fold"/>
</dbReference>
<reference evidence="2" key="1">
    <citation type="submission" date="2012-11" db="EMBL/GenBank/DDBJ databases">
        <authorList>
            <person name="Lucero-Rivera Y.E."/>
            <person name="Tovar-Ramirez D."/>
        </authorList>
    </citation>
    <scope>NUCLEOTIDE SEQUENCE [LARGE SCALE GENOMIC DNA]</scope>
    <source>
        <strain evidence="2">Araruama</strain>
    </source>
</reference>
<dbReference type="GO" id="GO:0005509">
    <property type="term" value="F:calcium ion binding"/>
    <property type="evidence" value="ECO:0007669"/>
    <property type="project" value="InterPro"/>
</dbReference>
<comment type="caution">
    <text evidence="1">The sequence shown here is derived from an EMBL/GenBank/DDBJ whole genome shotgun (WGS) entry which is preliminary data.</text>
</comment>
<dbReference type="Gene3D" id="2.60.40.10">
    <property type="entry name" value="Immunoglobulins"/>
    <property type="match status" value="2"/>
</dbReference>
<evidence type="ECO:0000313" key="1">
    <source>
        <dbReference type="EMBL" id="ETR68033.1"/>
    </source>
</evidence>
<gene>
    <name evidence="1" type="ORF">OMM_10946</name>
</gene>
<proteinExistence type="predicted"/>
<name>A0A1V1NZN5_9BACT</name>
<dbReference type="InterPro" id="IPR015919">
    <property type="entry name" value="Cadherin-like_sf"/>
</dbReference>
<dbReference type="Pfam" id="PF13385">
    <property type="entry name" value="Laminin_G_3"/>
    <property type="match status" value="1"/>
</dbReference>
<evidence type="ECO:0000313" key="2">
    <source>
        <dbReference type="Proteomes" id="UP000189670"/>
    </source>
</evidence>
<feature type="non-terminal residue" evidence="1">
    <location>
        <position position="1003"/>
    </location>
</feature>
<protein>
    <submittedName>
        <fullName evidence="1">Uncharacterized protein</fullName>
    </submittedName>
</protein>
<dbReference type="SUPFAM" id="SSF49899">
    <property type="entry name" value="Concanavalin A-like lectins/glucanases"/>
    <property type="match status" value="2"/>
</dbReference>
<feature type="non-terminal residue" evidence="1">
    <location>
        <position position="1"/>
    </location>
</feature>
<sequence>NTKNNIYIAAESGTVFHYDGTTFTSVSLDTTQYFNAIWGSGSSDIYVAAYQAFFHYNGQQWERMDPGVTNSDSVTAIHGRHSRDIYLAATNGKISYNNGFCWSPVPTASTTFRAIWLQKSNEIYAAGDTGLLAQSDGQAVTIIDPIVFGNYSDIDGGADYVIATGDYENLIRYAPIISIPDQTLYADSLVHNIPFVVNDPDGDSVTVSVTPSSLTLLNSDAISISGTGPSYALLITPTVHASLPITITISAYDGSLTQNENFMLYLRKMNEPPELAIIPNIGTAAGEISFTFVETDGDTVSLTVTSSDQSLINDAGIHIVGGTGNTTILPTTAYVEQNVTVQMNQESNAHGLATITVEASATGGTVTETFNVIVSPPGSGNALAFDGDDDFVTFGAIAGSHPLALAGSQFSMSFWIKPAFNNTVSQRLIDKSTAPYGADGYSLYLYSGYRLKFALNGLDRFTTEENSLKPNLWQHVVITADASQYKCYVNGMTVGLTILDAFELPPSAPANLYLGTWYSESGREYNGEMDEVSLWNRALSETDIRNIMCQRLIGTESGLLAYYRFDHVSGTVLSDLSGNNYNGTLTNMDNTDWVTSGAALGDSSHYDYNGSVASDFSVTLSHSDGDAFTAVGDSGSYSGLHVYLVNESPSSYTAPAGFSGLYTDHYFGVYPIGNAPTYSIAYNYSENSSIVSENGLRLASRSNNAGSWADSMADVYTSTTTISKTGISAFSGISETEFIPGGNMPPAFGSVSDQTIYEDSALISLPIVVTDSETATCSLGITFNSSQPALLSVADISYTCDANTIYVSLTPVANQSGTVDIVIIATDSGGVASSAAFVLTVTGVNDAPTLAINAEIAPHAIDFTYTVAETTSVALTITSSDPSLIDDSNINIDGMGSNTNSYVTSTNAVETVSVAYTPVANAHGRVTLTVTASANGDISTQTYAVIVSPAGAGNALSFDGTDDIVEVPASSLYETDYSTFELWVKPQDNVNEDSIIIGLRTET</sequence>
<dbReference type="SUPFAM" id="SSF49313">
    <property type="entry name" value="Cadherin-like"/>
    <property type="match status" value="1"/>
</dbReference>
<dbReference type="AlphaFoldDB" id="A0A1V1NZN5"/>